<feature type="transmembrane region" description="Helical" evidence="1">
    <location>
        <begin position="62"/>
        <end position="80"/>
    </location>
</feature>
<evidence type="ECO:0000313" key="3">
    <source>
        <dbReference type="Proteomes" id="UP000321863"/>
    </source>
</evidence>
<feature type="transmembrane region" description="Helical" evidence="1">
    <location>
        <begin position="27"/>
        <end position="50"/>
    </location>
</feature>
<organism evidence="2 3">
    <name type="scientific">Chryseobacterium hagamense</name>
    <dbReference type="NCBI Taxonomy" id="395935"/>
    <lineage>
        <taxon>Bacteria</taxon>
        <taxon>Pseudomonadati</taxon>
        <taxon>Bacteroidota</taxon>
        <taxon>Flavobacteriia</taxon>
        <taxon>Flavobacteriales</taxon>
        <taxon>Weeksellaceae</taxon>
        <taxon>Chryseobacterium group</taxon>
        <taxon>Chryseobacterium</taxon>
    </lineage>
</organism>
<keyword evidence="1" id="KW-1133">Transmembrane helix</keyword>
<evidence type="ECO:0000256" key="1">
    <source>
        <dbReference type="SAM" id="Phobius"/>
    </source>
</evidence>
<dbReference type="OrthoDB" id="1358509at2"/>
<proteinExistence type="predicted"/>
<keyword evidence="1" id="KW-0812">Transmembrane</keyword>
<accession>A0A511YLM2</accession>
<protein>
    <submittedName>
        <fullName evidence="2">Uncharacterized protein</fullName>
    </submittedName>
</protein>
<dbReference type="AlphaFoldDB" id="A0A511YLM2"/>
<reference evidence="2 3" key="1">
    <citation type="submission" date="2019-07" db="EMBL/GenBank/DDBJ databases">
        <title>Whole genome shotgun sequence of Chryseobacterium hagamense NBRC 105253.</title>
        <authorList>
            <person name="Hosoyama A."/>
            <person name="Uohara A."/>
            <person name="Ohji S."/>
            <person name="Ichikawa N."/>
        </authorList>
    </citation>
    <scope>NUCLEOTIDE SEQUENCE [LARGE SCALE GENOMIC DNA]</scope>
    <source>
        <strain evidence="2 3">NBRC 105253</strain>
    </source>
</reference>
<keyword evidence="3" id="KW-1185">Reference proteome</keyword>
<feature type="transmembrane region" description="Helical" evidence="1">
    <location>
        <begin position="92"/>
        <end position="115"/>
    </location>
</feature>
<name>A0A511YLM2_9FLAO</name>
<dbReference type="Proteomes" id="UP000321863">
    <property type="component" value="Unassembled WGS sequence"/>
</dbReference>
<gene>
    <name evidence="2" type="ORF">CHA01nite_18440</name>
</gene>
<dbReference type="EMBL" id="BJYJ01000008">
    <property type="protein sequence ID" value="GEN76104.1"/>
    <property type="molecule type" value="Genomic_DNA"/>
</dbReference>
<keyword evidence="1" id="KW-0472">Membrane</keyword>
<sequence length="171" mass="20042">MKIYNYVAFSVYGLLKRVNKKDDKRKLLYKTSLIISLIMVLVSFTIKGILELNGYNDTVIPPLYLFLWMIIVLIINYLCLKKRGFQENGFEFTWKNTVVVIVLISGIITVFILVADKNRERIFRKRNYSQDVTDRGGIKPFNPDEKPQSLEGEVRLWLYDTFEKKDSAESK</sequence>
<comment type="caution">
    <text evidence="2">The sequence shown here is derived from an EMBL/GenBank/DDBJ whole genome shotgun (WGS) entry which is preliminary data.</text>
</comment>
<evidence type="ECO:0000313" key="2">
    <source>
        <dbReference type="EMBL" id="GEN76104.1"/>
    </source>
</evidence>
<dbReference type="RefSeq" id="WP_146941035.1">
    <property type="nucleotide sequence ID" value="NZ_BJYJ01000008.1"/>
</dbReference>